<dbReference type="EMBL" id="LJAM02000293">
    <property type="protein sequence ID" value="RAP70645.1"/>
    <property type="molecule type" value="Genomic_DNA"/>
</dbReference>
<dbReference type="InterPro" id="IPR000917">
    <property type="entry name" value="Sulfatase_N"/>
</dbReference>
<dbReference type="EMBL" id="MAYS01000066">
    <property type="protein sequence ID" value="OFC63557.1"/>
    <property type="molecule type" value="Genomic_DNA"/>
</dbReference>
<dbReference type="Proteomes" id="UP000243534">
    <property type="component" value="Unassembled WGS sequence"/>
</dbReference>
<dbReference type="GO" id="GO:0016776">
    <property type="term" value="F:phosphotransferase activity, phosphate group as acceptor"/>
    <property type="evidence" value="ECO:0007669"/>
    <property type="project" value="TreeGrafter"/>
</dbReference>
<dbReference type="Gene3D" id="3.40.720.10">
    <property type="entry name" value="Alkaline Phosphatase, subunit A"/>
    <property type="match status" value="1"/>
</dbReference>
<organism evidence="3 5">
    <name type="scientific">Candidatus Erwinia dacicola</name>
    <dbReference type="NCBI Taxonomy" id="252393"/>
    <lineage>
        <taxon>Bacteria</taxon>
        <taxon>Pseudomonadati</taxon>
        <taxon>Pseudomonadota</taxon>
        <taxon>Gammaproteobacteria</taxon>
        <taxon>Enterobacterales</taxon>
        <taxon>Erwiniaceae</taxon>
        <taxon>Erwinia</taxon>
    </lineage>
</organism>
<comment type="similarity">
    <text evidence="1">Belongs to the phosphoethanolamine transferase family.</text>
</comment>
<sequence length="79" mass="8535">MVIGESARRDALGAFGGRWDNTPFVSQLKGQFFTHYTAAASSTQKSLGLTLTLGSGSGRHKPQYQNNIITLVNRSGFDT</sequence>
<keyword evidence="6" id="KW-1185">Reference proteome</keyword>
<dbReference type="Proteomes" id="UP000244334">
    <property type="component" value="Unassembled WGS sequence"/>
</dbReference>
<reference evidence="4 6" key="2">
    <citation type="submission" date="2018-04" db="EMBL/GenBank/DDBJ databases">
        <title>Genomes of the Obligate Erwinia dacicola and Facultative Enterobacter sp. OLF Endosymbionts of the Olive Fruit fly, Bactrocera oleae.</title>
        <authorList>
            <person name="Estes A.M."/>
            <person name="Hearn D.J."/>
            <person name="Agarwal S."/>
            <person name="Pierson E.A."/>
            <person name="Dunning-Hotopp J.C."/>
        </authorList>
    </citation>
    <scope>NUCLEOTIDE SEQUENCE [LARGE SCALE GENOMIC DNA]</scope>
    <source>
        <strain evidence="4 6">Oroville</strain>
    </source>
</reference>
<name>A0A1E7Z444_9GAMM</name>
<reference evidence="3 5" key="1">
    <citation type="submission" date="2016-07" db="EMBL/GenBank/DDBJ databases">
        <authorList>
            <person name="Yuval B."/>
        </authorList>
    </citation>
    <scope>NUCLEOTIDE SEQUENCE [LARGE SCALE GENOMIC DNA]</scope>
    <source>
        <strain evidence="3 5">IL</strain>
    </source>
</reference>
<evidence type="ECO:0000313" key="4">
    <source>
        <dbReference type="EMBL" id="RAP70645.1"/>
    </source>
</evidence>
<evidence type="ECO:0000259" key="2">
    <source>
        <dbReference type="Pfam" id="PF00884"/>
    </source>
</evidence>
<gene>
    <name evidence="4" type="ORF">ACZ87_02550</name>
    <name evidence="3" type="ORF">BBW68_04880</name>
</gene>
<dbReference type="RefSeq" id="WP_070133752.1">
    <property type="nucleotide sequence ID" value="NZ_LJAM02000293.1"/>
</dbReference>
<dbReference type="GO" id="GO:0009244">
    <property type="term" value="P:lipopolysaccharide core region biosynthetic process"/>
    <property type="evidence" value="ECO:0007669"/>
    <property type="project" value="TreeGrafter"/>
</dbReference>
<proteinExistence type="inferred from homology"/>
<dbReference type="PANTHER" id="PTHR30443">
    <property type="entry name" value="INNER MEMBRANE PROTEIN"/>
    <property type="match status" value="1"/>
</dbReference>
<accession>A0A1E7Z444</accession>
<dbReference type="Pfam" id="PF00884">
    <property type="entry name" value="Sulfatase"/>
    <property type="match status" value="1"/>
</dbReference>
<evidence type="ECO:0000313" key="5">
    <source>
        <dbReference type="Proteomes" id="UP000243534"/>
    </source>
</evidence>
<evidence type="ECO:0000256" key="1">
    <source>
        <dbReference type="ARBA" id="ARBA00038481"/>
    </source>
</evidence>
<dbReference type="PANTHER" id="PTHR30443:SF4">
    <property type="entry name" value="PHOSPHOETHANOLAMINE TRANSFERASE OPGE-RELATED"/>
    <property type="match status" value="1"/>
</dbReference>
<feature type="domain" description="Sulfatase N-terminal" evidence="2">
    <location>
        <begin position="2"/>
        <end position="79"/>
    </location>
</feature>
<dbReference type="GO" id="GO:0005886">
    <property type="term" value="C:plasma membrane"/>
    <property type="evidence" value="ECO:0007669"/>
    <property type="project" value="UniProtKB-SubCell"/>
</dbReference>
<evidence type="ECO:0000313" key="6">
    <source>
        <dbReference type="Proteomes" id="UP000244334"/>
    </source>
</evidence>
<dbReference type="AlphaFoldDB" id="A0A1E7Z444"/>
<protein>
    <submittedName>
        <fullName evidence="4">Sulfatase family protein</fullName>
    </submittedName>
</protein>
<evidence type="ECO:0000313" key="3">
    <source>
        <dbReference type="EMBL" id="OFC63557.1"/>
    </source>
</evidence>
<dbReference type="InterPro" id="IPR017850">
    <property type="entry name" value="Alkaline_phosphatase_core_sf"/>
</dbReference>
<comment type="caution">
    <text evidence="3">The sequence shown here is derived from an EMBL/GenBank/DDBJ whole genome shotgun (WGS) entry which is preliminary data.</text>
</comment>
<dbReference type="InterPro" id="IPR040423">
    <property type="entry name" value="PEA_transferase"/>
</dbReference>